<sequence length="66" mass="7446">MSFGKEGKLSPRFIVSVVVLQHVGEKLGDSILLLGLAIMHLEFQVLMLKEDYSNVDETIWEVETVI</sequence>
<reference evidence="2" key="1">
    <citation type="journal article" date="2011" name="Nature">
        <title>Genome sequence and analysis of the tuber crop potato.</title>
        <authorList>
            <consortium name="The Potato Genome Sequencing Consortium"/>
        </authorList>
    </citation>
    <scope>NUCLEOTIDE SEQUENCE [LARGE SCALE GENOMIC DNA]</scope>
    <source>
        <strain evidence="2">cv. DM1-3 516 R44</strain>
    </source>
</reference>
<dbReference type="InParanoid" id="M1BQP8"/>
<accession>M1BQP8</accession>
<evidence type="ECO:0000313" key="2">
    <source>
        <dbReference type="Proteomes" id="UP000011115"/>
    </source>
</evidence>
<reference evidence="1" key="2">
    <citation type="submission" date="2015-06" db="UniProtKB">
        <authorList>
            <consortium name="EnsemblPlants"/>
        </authorList>
    </citation>
    <scope>IDENTIFICATION</scope>
    <source>
        <strain evidence="1">DM1-3 516 R44</strain>
    </source>
</reference>
<proteinExistence type="predicted"/>
<dbReference type="EnsemblPlants" id="PGSC0003DMT400050703">
    <property type="protein sequence ID" value="PGSC0003DMT400050703"/>
    <property type="gene ID" value="PGSC0003DMG400019689"/>
</dbReference>
<dbReference type="PaxDb" id="4113-PGSC0003DMT400050704"/>
<dbReference type="Gramene" id="PGSC0003DMT400050707">
    <property type="protein sequence ID" value="PGSC0003DMT400050707"/>
    <property type="gene ID" value="PGSC0003DMG400019689"/>
</dbReference>
<dbReference type="Gramene" id="PGSC0003DMT400050703">
    <property type="protein sequence ID" value="PGSC0003DMT400050703"/>
    <property type="gene ID" value="PGSC0003DMG400019689"/>
</dbReference>
<dbReference type="Gramene" id="PGSC0003DMT400050704">
    <property type="protein sequence ID" value="PGSC0003DMT400050704"/>
    <property type="gene ID" value="PGSC0003DMG400019689"/>
</dbReference>
<organism evidence="1 2">
    <name type="scientific">Solanum tuberosum</name>
    <name type="common">Potato</name>
    <dbReference type="NCBI Taxonomy" id="4113"/>
    <lineage>
        <taxon>Eukaryota</taxon>
        <taxon>Viridiplantae</taxon>
        <taxon>Streptophyta</taxon>
        <taxon>Embryophyta</taxon>
        <taxon>Tracheophyta</taxon>
        <taxon>Spermatophyta</taxon>
        <taxon>Magnoliopsida</taxon>
        <taxon>eudicotyledons</taxon>
        <taxon>Gunneridae</taxon>
        <taxon>Pentapetalae</taxon>
        <taxon>asterids</taxon>
        <taxon>lamiids</taxon>
        <taxon>Solanales</taxon>
        <taxon>Solanaceae</taxon>
        <taxon>Solanoideae</taxon>
        <taxon>Solaneae</taxon>
        <taxon>Solanum</taxon>
    </lineage>
</organism>
<dbReference type="EnsemblPlants" id="PGSC0003DMT400050704">
    <property type="protein sequence ID" value="PGSC0003DMT400050704"/>
    <property type="gene ID" value="PGSC0003DMG400019689"/>
</dbReference>
<name>M1BQP8_SOLTU</name>
<keyword evidence="2" id="KW-1185">Reference proteome</keyword>
<evidence type="ECO:0000313" key="1">
    <source>
        <dbReference type="EnsemblPlants" id="PGSC0003DMT400050703"/>
    </source>
</evidence>
<dbReference type="HOGENOM" id="CLU_2836199_0_0_1"/>
<protein>
    <submittedName>
        <fullName evidence="1">Uncharacterized protein</fullName>
    </submittedName>
</protein>
<dbReference type="AlphaFoldDB" id="M1BQP8"/>
<dbReference type="Proteomes" id="UP000011115">
    <property type="component" value="Unassembled WGS sequence"/>
</dbReference>
<dbReference type="EnsemblPlants" id="PGSC0003DMT400050707">
    <property type="protein sequence ID" value="PGSC0003DMT400050707"/>
    <property type="gene ID" value="PGSC0003DMG400019689"/>
</dbReference>